<sequence>MEALYEASFTLIGIAGDSKAESMQAIDCCKQGDFEGARKHLAAADETMVKAHDAQTEMLQQEAEGNPVPVNIILVHAQDHLTMAQVMRDMAEQFMDLYQTVQTLKESK</sequence>
<dbReference type="GO" id="GO:0009401">
    <property type="term" value="P:phosphoenolpyruvate-dependent sugar phosphotransferase system"/>
    <property type="evidence" value="ECO:0007669"/>
    <property type="project" value="UniProtKB-KW"/>
</dbReference>
<keyword evidence="3" id="KW-0808">Transferase</keyword>
<dbReference type="EMBL" id="WKQE01000013">
    <property type="protein sequence ID" value="MSC81105.1"/>
    <property type="molecule type" value="Genomic_DNA"/>
</dbReference>
<keyword evidence="1" id="KW-0813">Transport</keyword>
<dbReference type="Proteomes" id="UP000477010">
    <property type="component" value="Unassembled WGS sequence"/>
</dbReference>
<evidence type="ECO:0000256" key="3">
    <source>
        <dbReference type="ARBA" id="ARBA00022679"/>
    </source>
</evidence>
<dbReference type="Gene3D" id="1.20.58.80">
    <property type="entry name" value="Phosphotransferase system, lactose/cellobiose-type IIA subunit"/>
    <property type="match status" value="1"/>
</dbReference>
<evidence type="ECO:0000313" key="9">
    <source>
        <dbReference type="Proteomes" id="UP000477010"/>
    </source>
</evidence>
<evidence type="ECO:0000256" key="5">
    <source>
        <dbReference type="PIRSR" id="PIRSR000699-1"/>
    </source>
</evidence>
<gene>
    <name evidence="8" type="primary">celC</name>
    <name evidence="8" type="ORF">GKD85_09800</name>
</gene>
<dbReference type="InterPro" id="IPR003188">
    <property type="entry name" value="PTS_IIA_lac/cel"/>
</dbReference>
<name>A0A6A8KJT7_9FIRM</name>
<evidence type="ECO:0000256" key="2">
    <source>
        <dbReference type="ARBA" id="ARBA00022597"/>
    </source>
</evidence>
<keyword evidence="6" id="KW-0460">Magnesium</keyword>
<evidence type="ECO:0000313" key="8">
    <source>
        <dbReference type="EMBL" id="MSC81105.1"/>
    </source>
</evidence>
<reference evidence="8 9" key="1">
    <citation type="journal article" date="2019" name="Nat. Med.">
        <title>A library of human gut bacterial isolates paired with longitudinal multiomics data enables mechanistic microbiome research.</title>
        <authorList>
            <person name="Poyet M."/>
            <person name="Groussin M."/>
            <person name="Gibbons S.M."/>
            <person name="Avila-Pacheco J."/>
            <person name="Jiang X."/>
            <person name="Kearney S.M."/>
            <person name="Perrotta A.R."/>
            <person name="Berdy B."/>
            <person name="Zhao S."/>
            <person name="Lieberman T.D."/>
            <person name="Swanson P.K."/>
            <person name="Smith M."/>
            <person name="Roesemann S."/>
            <person name="Alexander J.E."/>
            <person name="Rich S.A."/>
            <person name="Livny J."/>
            <person name="Vlamakis H."/>
            <person name="Clish C."/>
            <person name="Bullock K."/>
            <person name="Deik A."/>
            <person name="Scott J."/>
            <person name="Pierce K.A."/>
            <person name="Xavier R.J."/>
            <person name="Alm E.J."/>
        </authorList>
    </citation>
    <scope>NUCLEOTIDE SEQUENCE [LARGE SCALE GENOMIC DNA]</scope>
    <source>
        <strain evidence="8 9">BIOML-B9</strain>
    </source>
</reference>
<feature type="binding site" evidence="6">
    <location>
        <position position="79"/>
    </location>
    <ligand>
        <name>Mg(2+)</name>
        <dbReference type="ChEBI" id="CHEBI:18420"/>
        <note>ligand shared between all trimeric partners</note>
    </ligand>
</feature>
<feature type="modified residue" description="Phosphohistidine; by HPr" evidence="7">
    <location>
        <position position="76"/>
    </location>
</feature>
<protein>
    <submittedName>
        <fullName evidence="8">PTS cellobiose transporter subunit IIA</fullName>
    </submittedName>
</protein>
<dbReference type="PIRSF" id="PIRSF000699">
    <property type="entry name" value="PTS_IILac_III"/>
    <property type="match status" value="1"/>
</dbReference>
<keyword evidence="6" id="KW-0479">Metal-binding</keyword>
<evidence type="ECO:0000256" key="4">
    <source>
        <dbReference type="ARBA" id="ARBA00022683"/>
    </source>
</evidence>
<dbReference type="PANTHER" id="PTHR34382">
    <property type="entry name" value="PTS SYSTEM N,N'-DIACETYLCHITOBIOSE-SPECIFIC EIIA COMPONENT"/>
    <property type="match status" value="1"/>
</dbReference>
<keyword evidence="2" id="KW-0762">Sugar transport</keyword>
<dbReference type="PROSITE" id="PS51095">
    <property type="entry name" value="PTS_EIIA_TYPE_3"/>
    <property type="match status" value="1"/>
</dbReference>
<dbReference type="GO" id="GO:0016740">
    <property type="term" value="F:transferase activity"/>
    <property type="evidence" value="ECO:0007669"/>
    <property type="project" value="UniProtKB-KW"/>
</dbReference>
<organism evidence="8 9">
    <name type="scientific">Faecalibacterium prausnitzii</name>
    <dbReference type="NCBI Taxonomy" id="853"/>
    <lineage>
        <taxon>Bacteria</taxon>
        <taxon>Bacillati</taxon>
        <taxon>Bacillota</taxon>
        <taxon>Clostridia</taxon>
        <taxon>Eubacteriales</taxon>
        <taxon>Oscillospiraceae</taxon>
        <taxon>Faecalibacterium</taxon>
    </lineage>
</organism>
<dbReference type="PANTHER" id="PTHR34382:SF7">
    <property type="entry name" value="PTS SYSTEM N,N'-DIACETYLCHITOBIOSE-SPECIFIC EIIA COMPONENT"/>
    <property type="match status" value="1"/>
</dbReference>
<dbReference type="GO" id="GO:0046872">
    <property type="term" value="F:metal ion binding"/>
    <property type="evidence" value="ECO:0007669"/>
    <property type="project" value="UniProtKB-KW"/>
</dbReference>
<comment type="caution">
    <text evidence="8">The sequence shown here is derived from an EMBL/GenBank/DDBJ whole genome shotgun (WGS) entry which is preliminary data.</text>
</comment>
<dbReference type="InterPro" id="IPR036542">
    <property type="entry name" value="PTS_IIA_lac/cel_sf"/>
</dbReference>
<keyword evidence="4" id="KW-0598">Phosphotransferase system</keyword>
<proteinExistence type="predicted"/>
<feature type="active site" description="Tele-phosphohistidine intermediate" evidence="5">
    <location>
        <position position="76"/>
    </location>
</feature>
<evidence type="ECO:0000256" key="7">
    <source>
        <dbReference type="PROSITE-ProRule" id="PRU00418"/>
    </source>
</evidence>
<evidence type="ECO:0000256" key="6">
    <source>
        <dbReference type="PIRSR" id="PIRSR000699-2"/>
    </source>
</evidence>
<dbReference type="SUPFAM" id="SSF46973">
    <property type="entry name" value="Enzyme IIa from lactose specific PTS, IIa-lac"/>
    <property type="match status" value="1"/>
</dbReference>
<dbReference type="AlphaFoldDB" id="A0A6A8KJT7"/>
<accession>A0A6A8KJT7</accession>
<comment type="cofactor">
    <cofactor evidence="6">
        <name>Mg(2+)</name>
        <dbReference type="ChEBI" id="CHEBI:18420"/>
    </cofactor>
    <text evidence="6">Binds 1 Mg(2+) ion per trimer.</text>
</comment>
<evidence type="ECO:0000256" key="1">
    <source>
        <dbReference type="ARBA" id="ARBA00022448"/>
    </source>
</evidence>
<dbReference type="Pfam" id="PF02255">
    <property type="entry name" value="PTS_IIA"/>
    <property type="match status" value="1"/>
</dbReference>